<evidence type="ECO:0000256" key="6">
    <source>
        <dbReference type="SAM" id="Phobius"/>
    </source>
</evidence>
<comment type="subcellular location">
    <subcellularLocation>
        <location evidence="1">Cell membrane</location>
        <topology evidence="1">Multi-pass membrane protein</topology>
    </subcellularLocation>
</comment>
<keyword evidence="4 6" id="KW-1133">Transmembrane helix</keyword>
<evidence type="ECO:0000256" key="5">
    <source>
        <dbReference type="ARBA" id="ARBA00023136"/>
    </source>
</evidence>
<keyword evidence="2" id="KW-1003">Cell membrane</keyword>
<organism evidence="7 8">
    <name type="scientific">Methylobacterium gnaphalii</name>
    <dbReference type="NCBI Taxonomy" id="1010610"/>
    <lineage>
        <taxon>Bacteria</taxon>
        <taxon>Pseudomonadati</taxon>
        <taxon>Pseudomonadota</taxon>
        <taxon>Alphaproteobacteria</taxon>
        <taxon>Hyphomicrobiales</taxon>
        <taxon>Methylobacteriaceae</taxon>
        <taxon>Methylobacterium</taxon>
    </lineage>
</organism>
<evidence type="ECO:0000313" key="7">
    <source>
        <dbReference type="EMBL" id="GEP10696.1"/>
    </source>
</evidence>
<dbReference type="PANTHER" id="PTHR30250:SF11">
    <property type="entry name" value="O-ANTIGEN TRANSPORTER-RELATED"/>
    <property type="match status" value="1"/>
</dbReference>
<accession>A0A512JL59</accession>
<feature type="transmembrane region" description="Helical" evidence="6">
    <location>
        <begin position="419"/>
        <end position="442"/>
    </location>
</feature>
<feature type="transmembrane region" description="Helical" evidence="6">
    <location>
        <begin position="213"/>
        <end position="230"/>
    </location>
</feature>
<evidence type="ECO:0000256" key="1">
    <source>
        <dbReference type="ARBA" id="ARBA00004651"/>
    </source>
</evidence>
<dbReference type="AlphaFoldDB" id="A0A512JL59"/>
<feature type="transmembrane region" description="Helical" evidence="6">
    <location>
        <begin position="79"/>
        <end position="102"/>
    </location>
</feature>
<feature type="transmembrane region" description="Helical" evidence="6">
    <location>
        <begin position="175"/>
        <end position="201"/>
    </location>
</feature>
<evidence type="ECO:0000256" key="2">
    <source>
        <dbReference type="ARBA" id="ARBA00022475"/>
    </source>
</evidence>
<feature type="transmembrane region" description="Helical" evidence="6">
    <location>
        <begin position="392"/>
        <end position="413"/>
    </location>
</feature>
<feature type="transmembrane region" description="Helical" evidence="6">
    <location>
        <begin position="146"/>
        <end position="163"/>
    </location>
</feature>
<dbReference type="InterPro" id="IPR050833">
    <property type="entry name" value="Poly_Biosynth_Transport"/>
</dbReference>
<dbReference type="RefSeq" id="WP_238257574.1">
    <property type="nucleotide sequence ID" value="NZ_BJZV01000013.1"/>
</dbReference>
<proteinExistence type="predicted"/>
<feature type="transmembrane region" description="Helical" evidence="6">
    <location>
        <begin position="325"/>
        <end position="347"/>
    </location>
</feature>
<feature type="transmembrane region" description="Helical" evidence="6">
    <location>
        <begin position="44"/>
        <end position="67"/>
    </location>
</feature>
<feature type="transmembrane region" description="Helical" evidence="6">
    <location>
        <begin position="114"/>
        <end position="140"/>
    </location>
</feature>
<comment type="caution">
    <text evidence="7">The sequence shown here is derived from an EMBL/GenBank/DDBJ whole genome shotgun (WGS) entry which is preliminary data.</text>
</comment>
<keyword evidence="5 6" id="KW-0472">Membrane</keyword>
<dbReference type="EMBL" id="BJZV01000013">
    <property type="protein sequence ID" value="GEP10696.1"/>
    <property type="molecule type" value="Genomic_DNA"/>
</dbReference>
<protein>
    <submittedName>
        <fullName evidence="7">Transporter</fullName>
    </submittedName>
</protein>
<keyword evidence="3 6" id="KW-0812">Transmembrane</keyword>
<evidence type="ECO:0000313" key="8">
    <source>
        <dbReference type="Proteomes" id="UP000321750"/>
    </source>
</evidence>
<reference evidence="7 8" key="1">
    <citation type="submission" date="2019-07" db="EMBL/GenBank/DDBJ databases">
        <title>Whole genome shotgun sequence of Methylobacterium gnaphalii NBRC 107716.</title>
        <authorList>
            <person name="Hosoyama A."/>
            <person name="Uohara A."/>
            <person name="Ohji S."/>
            <person name="Ichikawa N."/>
        </authorList>
    </citation>
    <scope>NUCLEOTIDE SEQUENCE [LARGE SCALE GENOMIC DNA]</scope>
    <source>
        <strain evidence="7 8">NBRC 107716</strain>
    </source>
</reference>
<dbReference type="PANTHER" id="PTHR30250">
    <property type="entry name" value="PST FAMILY PREDICTED COLANIC ACID TRANSPORTER"/>
    <property type="match status" value="1"/>
</dbReference>
<sequence length="448" mass="47741">MSATLSRNPALIGPKTLTERPISGRRFNPARLVPERWVAHRKAVLGYFQLLAGSGGRLGLQVIYFFLLANTLSLADMGVFATVSAAGVLIGCFAGFGFQAFVMRSAAGRRSSLGGYLAAYYVCFAAALPIMIALAGLLYVVLFRNVIALPGYAAIIIVEIALWRQIELLVQINNGLGRFGAASTLVSLPVGFRAAAAVAFWAMGGGSAETWSLYYLVGNLVAVAVLVAVFHPRIRMRFRPKLLKGKVKDGLFYALSYCMFLAQGEIDKLVILSLAGERAAGIYAISIRLIDLTGVPLRPMFMMYSRKLIQAGRATGALVRESLKIEALVAGVSTGGLLVLVALLTVWPTLLGANVASAYGMLTVIILVPAVRNLLEFHGELFFAFGNMSLRAAVTAALVVIKAAAVALLITALPSTADWAPWLNGVFAVIYALSFVAVYGLLTRNAAS</sequence>
<gene>
    <name evidence="7" type="ORF">MGN01_25410</name>
</gene>
<keyword evidence="8" id="KW-1185">Reference proteome</keyword>
<evidence type="ECO:0000256" key="3">
    <source>
        <dbReference type="ARBA" id="ARBA00022692"/>
    </source>
</evidence>
<name>A0A512JL59_9HYPH</name>
<evidence type="ECO:0000256" key="4">
    <source>
        <dbReference type="ARBA" id="ARBA00022989"/>
    </source>
</evidence>
<dbReference type="GO" id="GO:0005886">
    <property type="term" value="C:plasma membrane"/>
    <property type="evidence" value="ECO:0007669"/>
    <property type="project" value="UniProtKB-SubCell"/>
</dbReference>
<dbReference type="Proteomes" id="UP000321750">
    <property type="component" value="Unassembled WGS sequence"/>
</dbReference>
<feature type="transmembrane region" description="Helical" evidence="6">
    <location>
        <begin position="353"/>
        <end position="371"/>
    </location>
</feature>